<reference evidence="11" key="1">
    <citation type="submission" date="2018-01" db="EMBL/GenBank/DDBJ databases">
        <authorList>
            <person name="Mao J.F."/>
        </authorList>
    </citation>
    <scope>NUCLEOTIDE SEQUENCE</scope>
    <source>
        <strain evidence="11">Huo1</strain>
        <tissue evidence="11">Leaf</tissue>
    </source>
</reference>
<evidence type="ECO:0000256" key="8">
    <source>
        <dbReference type="SAM" id="Phobius"/>
    </source>
</evidence>
<keyword evidence="8" id="KW-0472">Membrane</keyword>
<feature type="compositionally biased region" description="Low complexity" evidence="7">
    <location>
        <begin position="985"/>
        <end position="997"/>
    </location>
</feature>
<sequence>MRMKHPLDPRVIGWNFGVSAVGLKFVVSVLLFHPGFKQLLPCCKVAYNDLRTSGPTRRSTKGQWTAEEDEVLRMAVQRFKGKNWKKIAECFKDRTDVQCLHRWQKVLNPELVKGPWSKEEDEVITELVNKYGPKKWSTIANHLPGRIGKQCRERWHNHLNPNINKEAWTQDEELTLIRAHQIYGNKWAELTKLLPGRTDNSIKNHWNSSVKKKLDMYLASGLLSQFQDQPLVIPPNQSEASSSSKAQQCSEEDNSVVRGRTEAEEASECSQGSNIASMSRPISNTAVHPIGDCRITEESNSSQYSEDYRPAFQEEAFPIPEAPCELSDKFLEHDFSLDWSSLAGKDWQLNPNELPDMSLLDVGQESPGMFALTSSSGQNTNHEEVSFQQESHMPLGSFTSLVNMAVDADTPNMIATSDCRMVYTHPSEVLNYIDTLLNHSSTLQFPENELVAPQSCYAPSDMLGASFSQSVPFPMQVPASDGQHMFDTDPNQYSSSHADQEPNPPSTHDDFIYTSESSHLQCEDNSVEVKETPKLVSANDFGSTSSNDSQSCPLVENDSGALFYEPPRFPSLDIPFFSCDLIKSGSDMHQEYSPLGIRQLMISNMTPFKLWDSPSRDDSPDAILKSAAKTFTGTPSILKKRHRDLVSPLSEKRGEKKLEGLRNQEAFSNMTNGFPRLEFMFDECIDKKGQLVSLSPNRRNFEVSCMEKENAASASELEPNDRNGSDCLNSMTAMIASTDLRAKNSERDSTESANEPSGVLLEHDVNDLLFFSPERYILKNDRTVGISARTLAKQSSRRLDAESKHGAILTSSDACFSFICSPRLGSKDRTNLFITTSLQSLSPSAKKVESSGKGLASENNNIFVESTPYKRSMDSPSAWKSPWFINGFDPGPRVDTDITIEDIGYFLSSPGDGGYDAIGLMKQLGEQTAGAFADAQKVLGDETPETIMKGKCVTNLNPSGASSSMTERRTLDFSECGTPGKESARFSSSTSFSSPSSYLLKSCR</sequence>
<comment type="caution">
    <text evidence="11">The sequence shown here is derived from an EMBL/GenBank/DDBJ whole genome shotgun (WGS) entry which is preliminary data.</text>
</comment>
<evidence type="ECO:0000256" key="5">
    <source>
        <dbReference type="ARBA" id="ARBA00023163"/>
    </source>
</evidence>
<evidence type="ECO:0000256" key="3">
    <source>
        <dbReference type="ARBA" id="ARBA00023015"/>
    </source>
</evidence>
<feature type="transmembrane region" description="Helical" evidence="8">
    <location>
        <begin position="12"/>
        <end position="33"/>
    </location>
</feature>
<dbReference type="GO" id="GO:0000978">
    <property type="term" value="F:RNA polymerase II cis-regulatory region sequence-specific DNA binding"/>
    <property type="evidence" value="ECO:0007669"/>
    <property type="project" value="TreeGrafter"/>
</dbReference>
<dbReference type="PROSITE" id="PS50090">
    <property type="entry name" value="MYB_LIKE"/>
    <property type="match status" value="3"/>
</dbReference>
<dbReference type="CDD" id="cd00167">
    <property type="entry name" value="SANT"/>
    <property type="match status" value="3"/>
</dbReference>
<protein>
    <recommendedName>
        <fullName evidence="13">Myb proto-oncogene protein, plant</fullName>
    </recommendedName>
</protein>
<dbReference type="Pfam" id="PF00249">
    <property type="entry name" value="Myb_DNA-binding"/>
    <property type="match status" value="3"/>
</dbReference>
<feature type="domain" description="HTH myb-type" evidence="10">
    <location>
        <begin position="56"/>
        <end position="107"/>
    </location>
</feature>
<dbReference type="InterPro" id="IPR001005">
    <property type="entry name" value="SANT/Myb"/>
</dbReference>
<dbReference type="PANTHER" id="PTHR45614">
    <property type="entry name" value="MYB PROTEIN-RELATED"/>
    <property type="match status" value="1"/>
</dbReference>
<proteinExistence type="predicted"/>
<feature type="domain" description="Myb-like" evidence="9">
    <location>
        <begin position="160"/>
        <end position="210"/>
    </location>
</feature>
<feature type="region of interest" description="Disordered" evidence="7">
    <location>
        <begin position="233"/>
        <end position="277"/>
    </location>
</feature>
<evidence type="ECO:0000256" key="4">
    <source>
        <dbReference type="ARBA" id="ARBA00023125"/>
    </source>
</evidence>
<evidence type="ECO:0000256" key="7">
    <source>
        <dbReference type="SAM" id="MobiDB-lite"/>
    </source>
</evidence>
<feature type="region of interest" description="Disordered" evidence="7">
    <location>
        <begin position="477"/>
        <end position="512"/>
    </location>
</feature>
<feature type="domain" description="HTH myb-type" evidence="10">
    <location>
        <begin position="108"/>
        <end position="163"/>
    </location>
</feature>
<feature type="region of interest" description="Disordered" evidence="7">
    <location>
        <begin position="958"/>
        <end position="1004"/>
    </location>
</feature>
<dbReference type="AlphaFoldDB" id="A0A8X8ZV30"/>
<evidence type="ECO:0000313" key="12">
    <source>
        <dbReference type="Proteomes" id="UP000298416"/>
    </source>
</evidence>
<evidence type="ECO:0000313" key="11">
    <source>
        <dbReference type="EMBL" id="KAG6417119.1"/>
    </source>
</evidence>
<feature type="compositionally biased region" description="Polar residues" evidence="7">
    <location>
        <begin position="268"/>
        <end position="277"/>
    </location>
</feature>
<comment type="subcellular location">
    <subcellularLocation>
        <location evidence="1">Nucleus</location>
    </subcellularLocation>
</comment>
<dbReference type="GO" id="GO:0000981">
    <property type="term" value="F:DNA-binding transcription factor activity, RNA polymerase II-specific"/>
    <property type="evidence" value="ECO:0007669"/>
    <property type="project" value="TreeGrafter"/>
</dbReference>
<feature type="domain" description="HTH myb-type" evidence="10">
    <location>
        <begin position="164"/>
        <end position="214"/>
    </location>
</feature>
<organism evidence="11">
    <name type="scientific">Salvia splendens</name>
    <name type="common">Scarlet sage</name>
    <dbReference type="NCBI Taxonomy" id="180675"/>
    <lineage>
        <taxon>Eukaryota</taxon>
        <taxon>Viridiplantae</taxon>
        <taxon>Streptophyta</taxon>
        <taxon>Embryophyta</taxon>
        <taxon>Tracheophyta</taxon>
        <taxon>Spermatophyta</taxon>
        <taxon>Magnoliopsida</taxon>
        <taxon>eudicotyledons</taxon>
        <taxon>Gunneridae</taxon>
        <taxon>Pentapetalae</taxon>
        <taxon>asterids</taxon>
        <taxon>lamiids</taxon>
        <taxon>Lamiales</taxon>
        <taxon>Lamiaceae</taxon>
        <taxon>Nepetoideae</taxon>
        <taxon>Mentheae</taxon>
        <taxon>Salviinae</taxon>
        <taxon>Salvia</taxon>
        <taxon>Salvia subgen. Calosphace</taxon>
        <taxon>core Calosphace</taxon>
    </lineage>
</organism>
<keyword evidence="8" id="KW-1133">Transmembrane helix</keyword>
<keyword evidence="3" id="KW-0805">Transcription regulation</keyword>
<keyword evidence="8" id="KW-0812">Transmembrane</keyword>
<evidence type="ECO:0008006" key="13">
    <source>
        <dbReference type="Google" id="ProtNLM"/>
    </source>
</evidence>
<keyword evidence="4" id="KW-0238">DNA-binding</keyword>
<dbReference type="Proteomes" id="UP000298416">
    <property type="component" value="Unassembled WGS sequence"/>
</dbReference>
<evidence type="ECO:0000256" key="2">
    <source>
        <dbReference type="ARBA" id="ARBA00022737"/>
    </source>
</evidence>
<reference evidence="11" key="2">
    <citation type="submission" date="2020-08" db="EMBL/GenBank/DDBJ databases">
        <title>Plant Genome Project.</title>
        <authorList>
            <person name="Zhang R.-G."/>
        </authorList>
    </citation>
    <scope>NUCLEOTIDE SEQUENCE</scope>
    <source>
        <strain evidence="11">Huo1</strain>
        <tissue evidence="11">Leaf</tissue>
    </source>
</reference>
<keyword evidence="12" id="KW-1185">Reference proteome</keyword>
<dbReference type="Gene3D" id="1.10.10.60">
    <property type="entry name" value="Homeodomain-like"/>
    <property type="match status" value="3"/>
</dbReference>
<keyword evidence="2" id="KW-0677">Repeat</keyword>
<evidence type="ECO:0000259" key="9">
    <source>
        <dbReference type="PROSITE" id="PS50090"/>
    </source>
</evidence>
<dbReference type="InterPro" id="IPR009057">
    <property type="entry name" value="Homeodomain-like_sf"/>
</dbReference>
<dbReference type="FunFam" id="1.10.10.60:FF:000010">
    <property type="entry name" value="Transcriptional activator Myb isoform A"/>
    <property type="match status" value="1"/>
</dbReference>
<keyword evidence="5" id="KW-0804">Transcription</keyword>
<feature type="domain" description="Myb-like" evidence="9">
    <location>
        <begin position="56"/>
        <end position="107"/>
    </location>
</feature>
<dbReference type="PROSITE" id="PS51294">
    <property type="entry name" value="HTH_MYB"/>
    <property type="match status" value="3"/>
</dbReference>
<evidence type="ECO:0000259" key="10">
    <source>
        <dbReference type="PROSITE" id="PS51294"/>
    </source>
</evidence>
<dbReference type="PANTHER" id="PTHR45614:SF266">
    <property type="entry name" value="TRANSCRIPTION FACTOR MYB3R-4"/>
    <property type="match status" value="1"/>
</dbReference>
<feature type="compositionally biased region" description="Low complexity" evidence="7">
    <location>
        <begin position="237"/>
        <end position="249"/>
    </location>
</feature>
<evidence type="ECO:0000256" key="6">
    <source>
        <dbReference type="ARBA" id="ARBA00023242"/>
    </source>
</evidence>
<keyword evidence="6" id="KW-0539">Nucleus</keyword>
<dbReference type="SUPFAM" id="SSF46689">
    <property type="entry name" value="Homeodomain-like"/>
    <property type="match status" value="2"/>
</dbReference>
<dbReference type="InterPro" id="IPR050560">
    <property type="entry name" value="MYB_TF"/>
</dbReference>
<name>A0A8X8ZV30_SALSN</name>
<dbReference type="InterPro" id="IPR017930">
    <property type="entry name" value="Myb_dom"/>
</dbReference>
<dbReference type="EMBL" id="PNBA02000007">
    <property type="protein sequence ID" value="KAG6417119.1"/>
    <property type="molecule type" value="Genomic_DNA"/>
</dbReference>
<evidence type="ECO:0000256" key="1">
    <source>
        <dbReference type="ARBA" id="ARBA00004123"/>
    </source>
</evidence>
<dbReference type="FunFam" id="1.10.10.60:FF:000016">
    <property type="entry name" value="Transcriptional activator Myb isoform A"/>
    <property type="match status" value="1"/>
</dbReference>
<dbReference type="SMART" id="SM00717">
    <property type="entry name" value="SANT"/>
    <property type="match status" value="3"/>
</dbReference>
<feature type="domain" description="Myb-like" evidence="9">
    <location>
        <begin position="108"/>
        <end position="159"/>
    </location>
</feature>
<accession>A0A8X8ZV30</accession>
<dbReference type="FunFam" id="1.10.10.60:FF:000324">
    <property type="entry name" value="Transcription factor MYB3R-2"/>
    <property type="match status" value="1"/>
</dbReference>
<dbReference type="GO" id="GO:0005634">
    <property type="term" value="C:nucleus"/>
    <property type="evidence" value="ECO:0007669"/>
    <property type="project" value="UniProtKB-SubCell"/>
</dbReference>
<gene>
    <name evidence="11" type="ORF">SASPL_119269</name>
</gene>